<dbReference type="InterPro" id="IPR024983">
    <property type="entry name" value="CHAT_dom"/>
</dbReference>
<dbReference type="OrthoDB" id="9787760at2"/>
<evidence type="ECO:0000313" key="3">
    <source>
        <dbReference type="Proteomes" id="UP000466966"/>
    </source>
</evidence>
<sequence length="940" mass="96956">MSWGRGVEGLIGALATAGALALAQPAAGQEALPTIEQMRARDVLAAPEGELAAWRAFTARVLADPASPPELVAESRLGLAIALMYAQANADGLAEWQAADALVAALPAPPAFLARHQATGSLLLTEAARLDEAEALARAALATAQAAGPGGLVDQALARNAQGMIAFARNDLAAAESAFCTARDLGLAAPSPYHAMVVNDASSCGAVKYYLERPDTLAAMRLASDHAHAHLPPDHPKMGNVLNSAYAVLLRYGRYAEAEPLIRRHLELERTLRTGDADEIYDPLSLLARALELRGAYADAEVLFRAAADMADRLRSATQPWARGRARGNLAVVLARQGRLDEAEAEARAGVERLVAELEPGNSNIGSGQVVWADQLERLGRRDEALAQVDEGLALLSAEYPPEHSEVIAARLIRARVLAGLGRTAEALEQSREASGLFAKQMFDLAASETDRVALSRVVPRAFADHVAVALAAGDMGEAVQAAQLLLLSEQGISNARIAAGALAREEGLGAAVDRLEAARAAVQAADKALAAAQASGSADAADLAPRLAAARDEAAAAQGALLEAFPQYAELARPQVPTLGELQAKLGAGEVLVLPLALPDRALTITVTRDAVAWGQADLPPMQVAALAERVRLSAQSPGAFDVSAARALHDVVFPAAVRDLATGARELLFPAAGYLARLSPAVLLTGAADPARLADAPWLVRRSAIRVVADLARLGPADAPLAARDFLGVGAPDGLPPALASAAASLPPLPRARAELDDLARALAPPGATVLAGAEASESALATLDLPRFGVIAFATHGLVGGEVAGLDEPALVLAGSAEGGSAEDGLLTASEIAGMKLAADWVILSACDTAAGQSTGAPGYSGLARAFAQAGARSLMLSHWRVRDDAAAFLSVETLRRAGTGDRAEALRQAQLALMARADLADAAHPAVWAPFAILDN</sequence>
<accession>A0A844YV77</accession>
<reference evidence="2 3" key="1">
    <citation type="submission" date="2019-12" db="EMBL/GenBank/DDBJ databases">
        <title>Genomic-based taxomic classification of the family Erythrobacteraceae.</title>
        <authorList>
            <person name="Xu L."/>
        </authorList>
    </citation>
    <scope>NUCLEOTIDE SEQUENCE [LARGE SCALE GENOMIC DNA]</scope>
    <source>
        <strain evidence="2 3">M0322</strain>
    </source>
</reference>
<dbReference type="SUPFAM" id="SSF48452">
    <property type="entry name" value="TPR-like"/>
    <property type="match status" value="2"/>
</dbReference>
<name>A0A844YV77_9SPHN</name>
<evidence type="ECO:0000259" key="1">
    <source>
        <dbReference type="Pfam" id="PF12770"/>
    </source>
</evidence>
<dbReference type="InterPro" id="IPR053137">
    <property type="entry name" value="NLR-like"/>
</dbReference>
<dbReference type="Proteomes" id="UP000466966">
    <property type="component" value="Unassembled WGS sequence"/>
</dbReference>
<dbReference type="Gene3D" id="1.25.40.10">
    <property type="entry name" value="Tetratricopeptide repeat domain"/>
    <property type="match status" value="2"/>
</dbReference>
<dbReference type="AlphaFoldDB" id="A0A844YV77"/>
<keyword evidence="3" id="KW-1185">Reference proteome</keyword>
<dbReference type="InterPro" id="IPR011990">
    <property type="entry name" value="TPR-like_helical_dom_sf"/>
</dbReference>
<protein>
    <submittedName>
        <fullName evidence="2">CHAT domain-containing protein</fullName>
    </submittedName>
</protein>
<dbReference type="RefSeq" id="WP_160770660.1">
    <property type="nucleotide sequence ID" value="NZ_WTYV01000001.1"/>
</dbReference>
<comment type="caution">
    <text evidence="2">The sequence shown here is derived from an EMBL/GenBank/DDBJ whole genome shotgun (WGS) entry which is preliminary data.</text>
</comment>
<dbReference type="PANTHER" id="PTHR46082:SF6">
    <property type="entry name" value="AAA+ ATPASE DOMAIN-CONTAINING PROTEIN-RELATED"/>
    <property type="match status" value="1"/>
</dbReference>
<proteinExistence type="predicted"/>
<dbReference type="PANTHER" id="PTHR46082">
    <property type="entry name" value="ATP/GTP-BINDING PROTEIN-RELATED"/>
    <property type="match status" value="1"/>
</dbReference>
<gene>
    <name evidence="2" type="ORF">GRI99_03965</name>
</gene>
<dbReference type="EMBL" id="WTYV01000001">
    <property type="protein sequence ID" value="MXO70788.1"/>
    <property type="molecule type" value="Genomic_DNA"/>
</dbReference>
<organism evidence="2 3">
    <name type="scientific">Alteraurantiacibacter buctensis</name>
    <dbReference type="NCBI Taxonomy" id="1503981"/>
    <lineage>
        <taxon>Bacteria</taxon>
        <taxon>Pseudomonadati</taxon>
        <taxon>Pseudomonadota</taxon>
        <taxon>Alphaproteobacteria</taxon>
        <taxon>Sphingomonadales</taxon>
        <taxon>Erythrobacteraceae</taxon>
        <taxon>Alteraurantiacibacter</taxon>
    </lineage>
</organism>
<evidence type="ECO:0000313" key="2">
    <source>
        <dbReference type="EMBL" id="MXO70788.1"/>
    </source>
</evidence>
<feature type="domain" description="CHAT" evidence="1">
    <location>
        <begin position="646"/>
        <end position="937"/>
    </location>
</feature>
<dbReference type="Pfam" id="PF12770">
    <property type="entry name" value="CHAT"/>
    <property type="match status" value="1"/>
</dbReference>